<reference evidence="2" key="1">
    <citation type="journal article" date="2014" name="Int. J. Syst. Evol. Microbiol.">
        <title>Complete genome sequence of Corynebacterium casei LMG S-19264T (=DSM 44701T), isolated from a smear-ripened cheese.</title>
        <authorList>
            <consortium name="US DOE Joint Genome Institute (JGI-PGF)"/>
            <person name="Walter F."/>
            <person name="Albersmeier A."/>
            <person name="Kalinowski J."/>
            <person name="Ruckert C."/>
        </authorList>
    </citation>
    <scope>NUCLEOTIDE SEQUENCE</scope>
    <source>
        <strain evidence="2">CGMCC 1.15447</strain>
    </source>
</reference>
<protein>
    <recommendedName>
        <fullName evidence="1">Methyltransferase domain-containing protein</fullName>
    </recommendedName>
</protein>
<accession>A0A916RX33</accession>
<evidence type="ECO:0000313" key="2">
    <source>
        <dbReference type="EMBL" id="GGA74972.1"/>
    </source>
</evidence>
<sequence length="226" mass="25771">MKQPNFDVIARSYRWLEYLSLGMSLERCRFHFLPQTHSCRYALVLGDGDGRFTAKLLAANPGIEVDAIDISQTMLALLRQRSEQASDRLHTHHADARTFPYGSEGKSYDLVVTHFFLDCLTQPELEQLIGCIAPVLAPEAFWLISDFHIPRGPMRLLARAYVRSLYFAFRMLTGLETAQLPDYFTPITEHGFARIASHYSLAGLLGTEVWQRRADNLSPRRSHQIS</sequence>
<dbReference type="InterPro" id="IPR041698">
    <property type="entry name" value="Methyltransf_25"/>
</dbReference>
<comment type="caution">
    <text evidence="2">The sequence shown here is derived from an EMBL/GenBank/DDBJ whole genome shotgun (WGS) entry which is preliminary data.</text>
</comment>
<evidence type="ECO:0000259" key="1">
    <source>
        <dbReference type="Pfam" id="PF13649"/>
    </source>
</evidence>
<dbReference type="SUPFAM" id="SSF53335">
    <property type="entry name" value="S-adenosyl-L-methionine-dependent methyltransferases"/>
    <property type="match status" value="1"/>
</dbReference>
<name>A0A916RX33_9BACT</name>
<gene>
    <name evidence="2" type="ORF">GCM10011507_27960</name>
</gene>
<evidence type="ECO:0000313" key="3">
    <source>
        <dbReference type="Proteomes" id="UP000648801"/>
    </source>
</evidence>
<reference evidence="2" key="2">
    <citation type="submission" date="2020-09" db="EMBL/GenBank/DDBJ databases">
        <authorList>
            <person name="Sun Q."/>
            <person name="Zhou Y."/>
        </authorList>
    </citation>
    <scope>NUCLEOTIDE SEQUENCE</scope>
    <source>
        <strain evidence="2">CGMCC 1.15447</strain>
    </source>
</reference>
<dbReference type="Pfam" id="PF13649">
    <property type="entry name" value="Methyltransf_25"/>
    <property type="match status" value="1"/>
</dbReference>
<dbReference type="AlphaFoldDB" id="A0A916RX33"/>
<keyword evidence="3" id="KW-1185">Reference proteome</keyword>
<proteinExistence type="predicted"/>
<organism evidence="2 3">
    <name type="scientific">Edaphobacter acidisoli</name>
    <dbReference type="NCBI Taxonomy" id="2040573"/>
    <lineage>
        <taxon>Bacteria</taxon>
        <taxon>Pseudomonadati</taxon>
        <taxon>Acidobacteriota</taxon>
        <taxon>Terriglobia</taxon>
        <taxon>Terriglobales</taxon>
        <taxon>Acidobacteriaceae</taxon>
        <taxon>Edaphobacter</taxon>
    </lineage>
</organism>
<dbReference type="CDD" id="cd02440">
    <property type="entry name" value="AdoMet_MTases"/>
    <property type="match status" value="1"/>
</dbReference>
<dbReference type="Gene3D" id="3.40.50.150">
    <property type="entry name" value="Vaccinia Virus protein VP39"/>
    <property type="match status" value="1"/>
</dbReference>
<dbReference type="EMBL" id="BMJB01000002">
    <property type="protein sequence ID" value="GGA74972.1"/>
    <property type="molecule type" value="Genomic_DNA"/>
</dbReference>
<feature type="domain" description="Methyltransferase" evidence="1">
    <location>
        <begin position="43"/>
        <end position="138"/>
    </location>
</feature>
<dbReference type="InterPro" id="IPR029063">
    <property type="entry name" value="SAM-dependent_MTases_sf"/>
</dbReference>
<dbReference type="Proteomes" id="UP000648801">
    <property type="component" value="Unassembled WGS sequence"/>
</dbReference>